<evidence type="ECO:0000313" key="3">
    <source>
        <dbReference type="EMBL" id="KUH59295.1"/>
    </source>
</evidence>
<dbReference type="CDD" id="cd04872">
    <property type="entry name" value="ACT_1ZPV"/>
    <property type="match status" value="1"/>
</dbReference>
<dbReference type="Pfam" id="PF13740">
    <property type="entry name" value="ACT_6"/>
    <property type="match status" value="1"/>
</dbReference>
<gene>
    <name evidence="3" type="ORF">AUL39_02920</name>
</gene>
<accession>A0A100YX50</accession>
<dbReference type="Proteomes" id="UP000054078">
    <property type="component" value="Unassembled WGS sequence"/>
</dbReference>
<dbReference type="NCBIfam" id="NF001220">
    <property type="entry name" value="PRK00194.1"/>
    <property type="match status" value="1"/>
</dbReference>
<protein>
    <recommendedName>
        <fullName evidence="1">UPF0237 protein AUL39_02920</fullName>
    </recommendedName>
</protein>
<proteinExistence type="inferred from homology"/>
<dbReference type="OrthoDB" id="9803078at2"/>
<feature type="domain" description="ACT" evidence="2">
    <location>
        <begin position="13"/>
        <end position="87"/>
    </location>
</feature>
<keyword evidence="4" id="KW-1185">Reference proteome</keyword>
<comment type="caution">
    <text evidence="3">The sequence shown here is derived from an EMBL/GenBank/DDBJ whole genome shotgun (WGS) entry which is preliminary data.</text>
</comment>
<evidence type="ECO:0000259" key="2">
    <source>
        <dbReference type="PROSITE" id="PS51671"/>
    </source>
</evidence>
<dbReference type="Gene3D" id="3.30.70.260">
    <property type="match status" value="1"/>
</dbReference>
<dbReference type="PANTHER" id="PTHR34875">
    <property type="entry name" value="UPF0237 PROTEIN MJ1558"/>
    <property type="match status" value="1"/>
</dbReference>
<dbReference type="InterPro" id="IPR002912">
    <property type="entry name" value="ACT_dom"/>
</dbReference>
<organism evidence="3 4">
    <name type="scientific">Tractidigestivibacter scatoligenes</name>
    <name type="common">Olsenella scatoligenes</name>
    <dbReference type="NCBI Taxonomy" id="1299998"/>
    <lineage>
        <taxon>Bacteria</taxon>
        <taxon>Bacillati</taxon>
        <taxon>Actinomycetota</taxon>
        <taxon>Coriobacteriia</taxon>
        <taxon>Coriobacteriales</taxon>
        <taxon>Atopobiaceae</taxon>
        <taxon>Tractidigestivibacter</taxon>
    </lineage>
</organism>
<dbReference type="PROSITE" id="PS51671">
    <property type="entry name" value="ACT"/>
    <property type="match status" value="1"/>
</dbReference>
<dbReference type="SUPFAM" id="SSF55021">
    <property type="entry name" value="ACT-like"/>
    <property type="match status" value="1"/>
</dbReference>
<dbReference type="RefSeq" id="WP_059053440.1">
    <property type="nucleotide sequence ID" value="NZ_LOJF01000001.1"/>
</dbReference>
<reference evidence="3 4" key="1">
    <citation type="submission" date="2015-12" db="EMBL/GenBank/DDBJ databases">
        <title>Draft Genome Sequence of Olsenella scatoligenes SK9K4T; a Producer of 3-Methylindole- (skatole) and 4-Methylphenol- (p-cresol) Isolated from Pig Feces.</title>
        <authorList>
            <person name="Li X."/>
            <person name="Borg B."/>
            <person name="Canibe N."/>
        </authorList>
    </citation>
    <scope>NUCLEOTIDE SEQUENCE [LARGE SCALE GENOMIC DNA]</scope>
    <source>
        <strain evidence="3 4">SK9K4</strain>
    </source>
</reference>
<evidence type="ECO:0000313" key="4">
    <source>
        <dbReference type="Proteomes" id="UP000054078"/>
    </source>
</evidence>
<sequence length="98" mass="10977">MPTADETDQNRAIITVLGEDRPGIVAAVSTELSERSANILDISQTILQGTFTMTMLVDLAQVKTDFSELKGALDALSERLGVQIRIQREEVFRYMYRL</sequence>
<evidence type="ECO:0000256" key="1">
    <source>
        <dbReference type="HAMAP-Rule" id="MF_01054"/>
    </source>
</evidence>
<dbReference type="PANTHER" id="PTHR34875:SF6">
    <property type="entry name" value="UPF0237 PROTEIN MJ1558"/>
    <property type="match status" value="1"/>
</dbReference>
<dbReference type="InterPro" id="IPR045865">
    <property type="entry name" value="ACT-like_dom_sf"/>
</dbReference>
<dbReference type="STRING" id="1299998.AUL39_02920"/>
<name>A0A100YX50_TRASO</name>
<comment type="similarity">
    <text evidence="1">Belongs to the UPF0237 family.</text>
</comment>
<dbReference type="HAMAP" id="MF_01054">
    <property type="entry name" value="UPF0237"/>
    <property type="match status" value="1"/>
</dbReference>
<dbReference type="EMBL" id="LOJF01000001">
    <property type="protein sequence ID" value="KUH59295.1"/>
    <property type="molecule type" value="Genomic_DNA"/>
</dbReference>
<dbReference type="InterPro" id="IPR022986">
    <property type="entry name" value="UPF0237_ACT"/>
</dbReference>
<dbReference type="InterPro" id="IPR050990">
    <property type="entry name" value="UPF0237/GcvR_regulator"/>
</dbReference>
<dbReference type="AlphaFoldDB" id="A0A100YX50"/>